<comment type="caution">
    <text evidence="2">The sequence shown here is derived from an EMBL/GenBank/DDBJ whole genome shotgun (WGS) entry which is preliminary data.</text>
</comment>
<reference evidence="2 3" key="1">
    <citation type="journal article" date="2004" name="Extremophiles">
        <title>Halobacillus locisalis sp. nov., a halophilic bacterium isolated from a marine solar saltern of the Yellow Sea in Korea.</title>
        <authorList>
            <person name="Yoon J.H."/>
            <person name="Kang K.H."/>
            <person name="Oh T.K."/>
            <person name="Park Y.H."/>
        </authorList>
    </citation>
    <scope>NUCLEOTIDE SEQUENCE [LARGE SCALE GENOMIC DNA]</scope>
    <source>
        <strain evidence="2 3">KCTC 3788</strain>
    </source>
</reference>
<feature type="transmembrane region" description="Helical" evidence="1">
    <location>
        <begin position="443"/>
        <end position="462"/>
    </location>
</feature>
<feature type="transmembrane region" description="Helical" evidence="1">
    <location>
        <begin position="868"/>
        <end position="888"/>
    </location>
</feature>
<sequence>MSFLSEERNAELFEQQLLKLWRKGYVTSEEYARIKEANQTFINDLLAEYEQEEMVQQEAVVEEPVQDPEPVKPKKQKKVKTAEQIRERNITWTLILGVSILLITGLIVATSQWDQMGPGVKVFSISFVSLFFLALSYGTGRFLKIKQTAFAFLTLGSLLIPIVIVAIGYFELFGPYLSLFGEGRHLLGLLGTLLPLPLYVRHAFVHQSRFYVWVSFLFASLTVGFALGSLPLTMDAFYFGIMVYNAALLLVYVRYQNHLPLFMKEVPLYAQVNLILSTLLMLFFFESEVFYSFNLLLTASIYMAMVFVSKTKEYQFVFSVMIVYAVYQLVEHSPLHSVDGTIYAMIGFLYLGFAYAFKNHTFIEKVFKYTSGVVSLCAFLYISYESLLLRGEVDSWVLFAAYLIITANYLLLSNLTKNLVFSYMTPLFFFVTLWQLWELTEIGPLVLFLFFGAAAVFLYVGLWTKHRFLMPVQASTFAVAIFVQIGCLTYVLNEMLLGYGALQLFTISILAFFVKKKTEKPDIFMPAIWIHPIALSLSAVLFYESLISWIGRFAFPLHLAVSAIILLGIHLAWRQLKEQELSKASFYIGQITYIFAMLSFFYSPVGESFVRPLVFLVGIGIMLWFVLYDKQSFLWLFVSVTTLAFYLSLIDVLAITSFNAFVNYVLFVPLLLIGAGEFGQRKWADMKPYFYWLGHIIQPLVIGVIWLNQTSSEPIHPFLLVVPLSVYVYSALGSRREWEIKLMLYASLSVGFLMIVTIADYYAVWGLVPEVYAFLAMSVLTAGLWVAVPHSWKKRIEWYIVPLSIIGLFMIINQAAPLLVKELGLIFGYVILILFFIHRRKWSIVAFAPLLLTIDAWEQMTLRLNSDIKILLLVGCVFGLLAAGRKFYRYLVAPKYEVDAYSWTAVVYIGYIFTLTIMDSNVWVRIIPVLLTAMWLFVNAKKWNGKYVDQAFYTLSILSLYVAYLMVIDDKHRLIPDIIQAELQSIPILVVLFFLKRNTWKNNKNVMNHVRMALLLLIAGYLVVDAIQSHTIWDAWIIGGLSLSSMIAGLQLRIKSYFFVGMGVLIFNVMYQTRPYWGNVPWWVYLLIAGLALIGIASYNEWQKQQSDSDKPVERKLKRLWLSFKKWN</sequence>
<keyword evidence="1" id="KW-1133">Transmembrane helix</keyword>
<feature type="transmembrane region" description="Helical" evidence="1">
    <location>
        <begin position="609"/>
        <end position="627"/>
    </location>
</feature>
<feature type="transmembrane region" description="Helical" evidence="1">
    <location>
        <begin position="584"/>
        <end position="603"/>
    </location>
</feature>
<feature type="transmembrane region" description="Helical" evidence="1">
    <location>
        <begin position="549"/>
        <end position="572"/>
    </location>
</feature>
<feature type="transmembrane region" description="Helical" evidence="1">
    <location>
        <begin position="316"/>
        <end position="335"/>
    </location>
</feature>
<feature type="transmembrane region" description="Helical" evidence="1">
    <location>
        <begin position="715"/>
        <end position="732"/>
    </location>
</feature>
<feature type="transmembrane region" description="Helical" evidence="1">
    <location>
        <begin position="744"/>
        <end position="765"/>
    </location>
</feature>
<feature type="transmembrane region" description="Helical" evidence="1">
    <location>
        <begin position="771"/>
        <end position="789"/>
    </location>
</feature>
<keyword evidence="1" id="KW-0472">Membrane</keyword>
<feature type="transmembrane region" description="Helical" evidence="1">
    <location>
        <begin position="497"/>
        <end position="514"/>
    </location>
</feature>
<feature type="transmembrane region" description="Helical" evidence="1">
    <location>
        <begin position="396"/>
        <end position="412"/>
    </location>
</feature>
<protein>
    <recommendedName>
        <fullName evidence="4">DUF2157 domain-containing protein</fullName>
    </recommendedName>
</protein>
<feature type="transmembrane region" description="Helical" evidence="1">
    <location>
        <begin position="366"/>
        <end position="384"/>
    </location>
</feature>
<evidence type="ECO:0000313" key="3">
    <source>
        <dbReference type="Proteomes" id="UP000571017"/>
    </source>
</evidence>
<keyword evidence="1" id="KW-0812">Transmembrane</keyword>
<dbReference type="EMBL" id="JACEFG010000004">
    <property type="protein sequence ID" value="MBA2176643.1"/>
    <property type="molecule type" value="Genomic_DNA"/>
</dbReference>
<feature type="transmembrane region" description="Helical" evidence="1">
    <location>
        <begin position="149"/>
        <end position="170"/>
    </location>
</feature>
<feature type="transmembrane region" description="Helical" evidence="1">
    <location>
        <begin position="236"/>
        <end position="255"/>
    </location>
</feature>
<feature type="transmembrane region" description="Helical" evidence="1">
    <location>
        <begin position="341"/>
        <end position="357"/>
    </location>
</feature>
<dbReference type="AlphaFoldDB" id="A0A838CXI9"/>
<feature type="transmembrane region" description="Helical" evidence="1">
    <location>
        <begin position="90"/>
        <end position="113"/>
    </location>
</feature>
<feature type="transmembrane region" description="Helical" evidence="1">
    <location>
        <begin position="523"/>
        <end position="543"/>
    </location>
</feature>
<dbReference type="Proteomes" id="UP000571017">
    <property type="component" value="Unassembled WGS sequence"/>
</dbReference>
<feature type="transmembrane region" description="Helical" evidence="1">
    <location>
        <begin position="974"/>
        <end position="994"/>
    </location>
</feature>
<feature type="transmembrane region" description="Helical" evidence="1">
    <location>
        <begin position="634"/>
        <end position="655"/>
    </location>
</feature>
<feature type="transmembrane region" description="Helical" evidence="1">
    <location>
        <begin position="900"/>
        <end position="917"/>
    </location>
</feature>
<evidence type="ECO:0000313" key="2">
    <source>
        <dbReference type="EMBL" id="MBA2176643.1"/>
    </source>
</evidence>
<feature type="transmembrane region" description="Helical" evidence="1">
    <location>
        <begin position="474"/>
        <end position="491"/>
    </location>
</feature>
<feature type="transmembrane region" description="Helical" evidence="1">
    <location>
        <begin position="1080"/>
        <end position="1099"/>
    </location>
</feature>
<feature type="transmembrane region" description="Helical" evidence="1">
    <location>
        <begin position="267"/>
        <end position="285"/>
    </location>
</feature>
<dbReference type="RefSeq" id="WP_181473701.1">
    <property type="nucleotide sequence ID" value="NZ_JACEFG010000004.1"/>
</dbReference>
<feature type="transmembrane region" description="Helical" evidence="1">
    <location>
        <begin position="796"/>
        <end position="812"/>
    </location>
</feature>
<proteinExistence type="predicted"/>
<feature type="transmembrane region" description="Helical" evidence="1">
    <location>
        <begin position="291"/>
        <end position="309"/>
    </location>
</feature>
<feature type="transmembrane region" description="Helical" evidence="1">
    <location>
        <begin position="176"/>
        <end position="198"/>
    </location>
</feature>
<keyword evidence="3" id="KW-1185">Reference proteome</keyword>
<organism evidence="2 3">
    <name type="scientific">Halobacillus locisalis</name>
    <dbReference type="NCBI Taxonomy" id="220753"/>
    <lineage>
        <taxon>Bacteria</taxon>
        <taxon>Bacillati</taxon>
        <taxon>Bacillota</taxon>
        <taxon>Bacilli</taxon>
        <taxon>Bacillales</taxon>
        <taxon>Bacillaceae</taxon>
        <taxon>Halobacillus</taxon>
    </lineage>
</organism>
<feature type="transmembrane region" description="Helical" evidence="1">
    <location>
        <begin position="818"/>
        <end position="837"/>
    </location>
</feature>
<gene>
    <name evidence="2" type="ORF">H0266_17280</name>
</gene>
<name>A0A838CXI9_9BACI</name>
<feature type="transmembrane region" description="Helical" evidence="1">
    <location>
        <begin position="1057"/>
        <end position="1074"/>
    </location>
</feature>
<feature type="transmembrane region" description="Helical" evidence="1">
    <location>
        <begin position="119"/>
        <end position="137"/>
    </location>
</feature>
<feature type="transmembrane region" description="Helical" evidence="1">
    <location>
        <begin position="210"/>
        <end position="230"/>
    </location>
</feature>
<feature type="transmembrane region" description="Helical" evidence="1">
    <location>
        <begin position="690"/>
        <end position="709"/>
    </location>
</feature>
<accession>A0A838CXI9</accession>
<feature type="transmembrane region" description="Helical" evidence="1">
    <location>
        <begin position="419"/>
        <end position="437"/>
    </location>
</feature>
<evidence type="ECO:0008006" key="4">
    <source>
        <dbReference type="Google" id="ProtNLM"/>
    </source>
</evidence>
<feature type="transmembrane region" description="Helical" evidence="1">
    <location>
        <begin position="661"/>
        <end position="678"/>
    </location>
</feature>
<evidence type="ECO:0000256" key="1">
    <source>
        <dbReference type="SAM" id="Phobius"/>
    </source>
</evidence>
<feature type="transmembrane region" description="Helical" evidence="1">
    <location>
        <begin position="952"/>
        <end position="968"/>
    </location>
</feature>